<organism evidence="1 2">
    <name type="scientific">Botrimarina colliarenosi</name>
    <dbReference type="NCBI Taxonomy" id="2528001"/>
    <lineage>
        <taxon>Bacteria</taxon>
        <taxon>Pseudomonadati</taxon>
        <taxon>Planctomycetota</taxon>
        <taxon>Planctomycetia</taxon>
        <taxon>Pirellulales</taxon>
        <taxon>Lacipirellulaceae</taxon>
        <taxon>Botrimarina</taxon>
    </lineage>
</organism>
<gene>
    <name evidence="1" type="ORF">Pla108_35330</name>
</gene>
<proteinExistence type="predicted"/>
<comment type="caution">
    <text evidence="1">The sequence shown here is derived from an EMBL/GenBank/DDBJ whole genome shotgun (WGS) entry which is preliminary data.</text>
</comment>
<evidence type="ECO:0000313" key="1">
    <source>
        <dbReference type="EMBL" id="TWT95385.1"/>
    </source>
</evidence>
<reference evidence="1 2" key="1">
    <citation type="submission" date="2019-02" db="EMBL/GenBank/DDBJ databases">
        <title>Deep-cultivation of Planctomycetes and their phenomic and genomic characterization uncovers novel biology.</title>
        <authorList>
            <person name="Wiegand S."/>
            <person name="Jogler M."/>
            <person name="Boedeker C."/>
            <person name="Pinto D."/>
            <person name="Vollmers J."/>
            <person name="Rivas-Marin E."/>
            <person name="Kohn T."/>
            <person name="Peeters S.H."/>
            <person name="Heuer A."/>
            <person name="Rast P."/>
            <person name="Oberbeckmann S."/>
            <person name="Bunk B."/>
            <person name="Jeske O."/>
            <person name="Meyerdierks A."/>
            <person name="Storesund J.E."/>
            <person name="Kallscheuer N."/>
            <person name="Luecker S."/>
            <person name="Lage O.M."/>
            <person name="Pohl T."/>
            <person name="Merkel B.J."/>
            <person name="Hornburger P."/>
            <person name="Mueller R.-W."/>
            <person name="Bruemmer F."/>
            <person name="Labrenz M."/>
            <person name="Spormann A.M."/>
            <person name="Op Den Camp H."/>
            <person name="Overmann J."/>
            <person name="Amann R."/>
            <person name="Jetten M.S.M."/>
            <person name="Mascher T."/>
            <person name="Medema M.H."/>
            <person name="Devos D.P."/>
            <person name="Kaster A.-K."/>
            <person name="Ovreas L."/>
            <person name="Rohde M."/>
            <person name="Galperin M.Y."/>
            <person name="Jogler C."/>
        </authorList>
    </citation>
    <scope>NUCLEOTIDE SEQUENCE [LARGE SCALE GENOMIC DNA]</scope>
    <source>
        <strain evidence="1 2">Pla108</strain>
    </source>
</reference>
<dbReference type="EMBL" id="SJPR01000005">
    <property type="protein sequence ID" value="TWT95385.1"/>
    <property type="molecule type" value="Genomic_DNA"/>
</dbReference>
<protein>
    <submittedName>
        <fullName evidence="1">Uncharacterized protein</fullName>
    </submittedName>
</protein>
<dbReference type="RefSeq" id="WP_146446223.1">
    <property type="nucleotide sequence ID" value="NZ_SJPR01000005.1"/>
</dbReference>
<dbReference type="Proteomes" id="UP000317421">
    <property type="component" value="Unassembled WGS sequence"/>
</dbReference>
<keyword evidence="2" id="KW-1185">Reference proteome</keyword>
<dbReference type="AlphaFoldDB" id="A0A5C6A7T5"/>
<evidence type="ECO:0000313" key="2">
    <source>
        <dbReference type="Proteomes" id="UP000317421"/>
    </source>
</evidence>
<accession>A0A5C6A7T5</accession>
<sequence>MSLINFALVHPTSGETANAEFDGAGTPQQLLDQLVQQNWLKPPTDGTYALNCPKDPNNPDGEKRQLTDKESFADQHVPAGATLTISIRAKAAADTRVSDSHHATWEKIEVMKCSIAHPILDEVAEIVIPADMTPKEVIEQVFDLSWIKRHEGLHHFFQLAIDDTTSQNNRRTLESDTPIRDQGVPVGTTLYVIGAFLTGAAPRRTGPSLERLRTDYRSLKDIEGRGCVREVKVFADAALKVPVLTEADAGRMRRYLVTLNMPLPASATNPKQLKAQWKVVFDLEPDWPRYPHAQHYPHVTFVGPKPWHHRVSSSGRLCTQPVGSKSLVAGQHVGMIAAVLNGDEAFSLATDKGYDVAAYKYYTEVLRGPVNPGLEIPNVRRHVFDPSHLAAAPFVVRLSGPTRPVAIGEAPRLKLS</sequence>
<name>A0A5C6A7T5_9BACT</name>